<gene>
    <name evidence="10" type="ORF">QJ048_22630</name>
</gene>
<evidence type="ECO:0000256" key="3">
    <source>
        <dbReference type="ARBA" id="ARBA00022448"/>
    </source>
</evidence>
<feature type="coiled-coil region" evidence="8">
    <location>
        <begin position="182"/>
        <end position="209"/>
    </location>
</feature>
<name>A0ABT6RJA5_9BACT</name>
<dbReference type="InterPro" id="IPR051906">
    <property type="entry name" value="TolC-like"/>
</dbReference>
<dbReference type="InterPro" id="IPR003423">
    <property type="entry name" value="OMP_efflux"/>
</dbReference>
<comment type="caution">
    <text evidence="10">The sequence shown here is derived from an EMBL/GenBank/DDBJ whole genome shotgun (WGS) entry which is preliminary data.</text>
</comment>
<evidence type="ECO:0000313" key="10">
    <source>
        <dbReference type="EMBL" id="MDI3322603.1"/>
    </source>
</evidence>
<protein>
    <submittedName>
        <fullName evidence="10">TolC family protein</fullName>
    </submittedName>
</protein>
<comment type="similarity">
    <text evidence="2">Belongs to the outer membrane factor (OMF) (TC 1.B.17) family.</text>
</comment>
<dbReference type="SUPFAM" id="SSF56954">
    <property type="entry name" value="Outer membrane efflux proteins (OEP)"/>
    <property type="match status" value="1"/>
</dbReference>
<evidence type="ECO:0000256" key="2">
    <source>
        <dbReference type="ARBA" id="ARBA00007613"/>
    </source>
</evidence>
<dbReference type="PANTHER" id="PTHR30026:SF20">
    <property type="entry name" value="OUTER MEMBRANE PROTEIN TOLC"/>
    <property type="match status" value="1"/>
</dbReference>
<keyword evidence="11" id="KW-1185">Reference proteome</keyword>
<keyword evidence="8" id="KW-0175">Coiled coil</keyword>
<feature type="signal peptide" evidence="9">
    <location>
        <begin position="1"/>
        <end position="18"/>
    </location>
</feature>
<evidence type="ECO:0000256" key="9">
    <source>
        <dbReference type="SAM" id="SignalP"/>
    </source>
</evidence>
<feature type="chain" id="PRO_5045408020" evidence="9">
    <location>
        <begin position="19"/>
        <end position="434"/>
    </location>
</feature>
<dbReference type="RefSeq" id="WP_282336742.1">
    <property type="nucleotide sequence ID" value="NZ_JASBRG010000008.1"/>
</dbReference>
<reference evidence="10 11" key="1">
    <citation type="submission" date="2023-05" db="EMBL/GenBank/DDBJ databases">
        <title>Genome sequence of Pinibacter sp. MAH-24.</title>
        <authorList>
            <person name="Huq M.A."/>
        </authorList>
    </citation>
    <scope>NUCLEOTIDE SEQUENCE [LARGE SCALE GENOMIC DNA]</scope>
    <source>
        <strain evidence="10 11">MAH-24</strain>
    </source>
</reference>
<sequence length="434" mass="48421">MRNVLTLLFLLPFGAIFAQENLSLKECISYGLQNHSSIKVAENNIAKSKEQGREALAAYLPQMNINGEYDYNMKVQTMQINGNKISMGSPYSSTVTAQLDQPLFNQSLLLGIKANEPNMELSKLNREQTNEQIIYNVSGSYFQVLVIQKQIQLLKDNKARTEKLYNVTNLQAQQGTGKKINARQIEVNLNNINSQIANAESNYTIALNRLKNAMGMDISANVVLTDTARWVQNVTTAPATGTFDYVSTTAYKIQEKQIELNEISAKSIRAGYIPTVSMFGRYGLNGIGKSAGDVFSNQFDYSTIGLKFTIPLLDGFKKDAQYKQAKIAISTAKENLKLNQSNSNMVFQNATNKREQARTTLLSDKRNMEMSQDLYDNVNLQYKGGTASLSDLLNAESSWSSAQNNYLQSMINYYVAALDLANAQGSLEDFYNKL</sequence>
<dbReference type="EMBL" id="JASBRG010000008">
    <property type="protein sequence ID" value="MDI3322603.1"/>
    <property type="molecule type" value="Genomic_DNA"/>
</dbReference>
<dbReference type="PANTHER" id="PTHR30026">
    <property type="entry name" value="OUTER MEMBRANE PROTEIN TOLC"/>
    <property type="match status" value="1"/>
</dbReference>
<evidence type="ECO:0000256" key="6">
    <source>
        <dbReference type="ARBA" id="ARBA00023136"/>
    </source>
</evidence>
<evidence type="ECO:0000256" key="1">
    <source>
        <dbReference type="ARBA" id="ARBA00004442"/>
    </source>
</evidence>
<evidence type="ECO:0000256" key="8">
    <source>
        <dbReference type="SAM" id="Coils"/>
    </source>
</evidence>
<evidence type="ECO:0000256" key="7">
    <source>
        <dbReference type="ARBA" id="ARBA00023237"/>
    </source>
</evidence>
<evidence type="ECO:0000256" key="5">
    <source>
        <dbReference type="ARBA" id="ARBA00022692"/>
    </source>
</evidence>
<keyword evidence="6" id="KW-0472">Membrane</keyword>
<keyword evidence="4" id="KW-1134">Transmembrane beta strand</keyword>
<accession>A0ABT6RJA5</accession>
<keyword evidence="9" id="KW-0732">Signal</keyword>
<comment type="subcellular location">
    <subcellularLocation>
        <location evidence="1">Cell outer membrane</location>
    </subcellularLocation>
</comment>
<keyword evidence="5" id="KW-0812">Transmembrane</keyword>
<organism evidence="10 11">
    <name type="scientific">Pinibacter soli</name>
    <dbReference type="NCBI Taxonomy" id="3044211"/>
    <lineage>
        <taxon>Bacteria</taxon>
        <taxon>Pseudomonadati</taxon>
        <taxon>Bacteroidota</taxon>
        <taxon>Chitinophagia</taxon>
        <taxon>Chitinophagales</taxon>
        <taxon>Chitinophagaceae</taxon>
        <taxon>Pinibacter</taxon>
    </lineage>
</organism>
<evidence type="ECO:0000313" key="11">
    <source>
        <dbReference type="Proteomes" id="UP001226434"/>
    </source>
</evidence>
<dbReference type="Pfam" id="PF02321">
    <property type="entry name" value="OEP"/>
    <property type="match status" value="2"/>
</dbReference>
<keyword evidence="3" id="KW-0813">Transport</keyword>
<keyword evidence="7" id="KW-0998">Cell outer membrane</keyword>
<dbReference type="Proteomes" id="UP001226434">
    <property type="component" value="Unassembled WGS sequence"/>
</dbReference>
<evidence type="ECO:0000256" key="4">
    <source>
        <dbReference type="ARBA" id="ARBA00022452"/>
    </source>
</evidence>
<dbReference type="Gene3D" id="1.20.1600.10">
    <property type="entry name" value="Outer membrane efflux proteins (OEP)"/>
    <property type="match status" value="1"/>
</dbReference>
<proteinExistence type="inferred from homology"/>